<evidence type="ECO:0000313" key="2">
    <source>
        <dbReference type="Proteomes" id="UP000652761"/>
    </source>
</evidence>
<keyword evidence="2" id="KW-1185">Reference proteome</keyword>
<dbReference type="Proteomes" id="UP000652761">
    <property type="component" value="Unassembled WGS sequence"/>
</dbReference>
<comment type="caution">
    <text evidence="1">The sequence shown here is derived from an EMBL/GenBank/DDBJ whole genome shotgun (WGS) entry which is preliminary data.</text>
</comment>
<dbReference type="OrthoDB" id="685778at2759"/>
<evidence type="ECO:0000313" key="1">
    <source>
        <dbReference type="EMBL" id="MQL74632.1"/>
    </source>
</evidence>
<name>A0A843TQ80_COLES</name>
<dbReference type="AlphaFoldDB" id="A0A843TQ80"/>
<accession>A0A843TQ80</accession>
<proteinExistence type="predicted"/>
<gene>
    <name evidence="1" type="ORF">Taro_007010</name>
</gene>
<reference evidence="1" key="1">
    <citation type="submission" date="2017-07" db="EMBL/GenBank/DDBJ databases">
        <title>Taro Niue Genome Assembly and Annotation.</title>
        <authorList>
            <person name="Atibalentja N."/>
            <person name="Keating K."/>
            <person name="Fields C.J."/>
        </authorList>
    </citation>
    <scope>NUCLEOTIDE SEQUENCE</scope>
    <source>
        <strain evidence="1">Niue_2</strain>
        <tissue evidence="1">Leaf</tissue>
    </source>
</reference>
<sequence>MLRAHKFPAHNFLKQIHPLLGASRAMTVSVPRKHENGDVSERPVTSEDVEPIVVFSRPPPIPPVLGPVVLFSLLEMWLDDDGEDN</sequence>
<organism evidence="1 2">
    <name type="scientific">Colocasia esculenta</name>
    <name type="common">Wild taro</name>
    <name type="synonym">Arum esculentum</name>
    <dbReference type="NCBI Taxonomy" id="4460"/>
    <lineage>
        <taxon>Eukaryota</taxon>
        <taxon>Viridiplantae</taxon>
        <taxon>Streptophyta</taxon>
        <taxon>Embryophyta</taxon>
        <taxon>Tracheophyta</taxon>
        <taxon>Spermatophyta</taxon>
        <taxon>Magnoliopsida</taxon>
        <taxon>Liliopsida</taxon>
        <taxon>Araceae</taxon>
        <taxon>Aroideae</taxon>
        <taxon>Colocasieae</taxon>
        <taxon>Colocasia</taxon>
    </lineage>
</organism>
<protein>
    <submittedName>
        <fullName evidence="1">Uncharacterized protein</fullName>
    </submittedName>
</protein>
<dbReference type="EMBL" id="NMUH01000217">
    <property type="protein sequence ID" value="MQL74632.1"/>
    <property type="molecule type" value="Genomic_DNA"/>
</dbReference>